<name>A0A5B7HML8_PORTR</name>
<protein>
    <submittedName>
        <fullName evidence="1">Uncharacterized protein</fullName>
    </submittedName>
</protein>
<evidence type="ECO:0000313" key="2">
    <source>
        <dbReference type="Proteomes" id="UP000324222"/>
    </source>
</evidence>
<gene>
    <name evidence="1" type="ORF">E2C01_064015</name>
</gene>
<comment type="caution">
    <text evidence="1">The sequence shown here is derived from an EMBL/GenBank/DDBJ whole genome shotgun (WGS) entry which is preliminary data.</text>
</comment>
<accession>A0A5B7HML8</accession>
<dbReference type="Proteomes" id="UP000324222">
    <property type="component" value="Unassembled WGS sequence"/>
</dbReference>
<sequence length="86" mass="9444">MLSSLIHCFCLDIHHGRFYIRYVKAHLIGFAIQAIPASTSPSPIAAAATTTITTQDIIDLKREEQAHIVAGELIAFLSHKWDGRGS</sequence>
<organism evidence="1 2">
    <name type="scientific">Portunus trituberculatus</name>
    <name type="common">Swimming crab</name>
    <name type="synonym">Neptunus trituberculatus</name>
    <dbReference type="NCBI Taxonomy" id="210409"/>
    <lineage>
        <taxon>Eukaryota</taxon>
        <taxon>Metazoa</taxon>
        <taxon>Ecdysozoa</taxon>
        <taxon>Arthropoda</taxon>
        <taxon>Crustacea</taxon>
        <taxon>Multicrustacea</taxon>
        <taxon>Malacostraca</taxon>
        <taxon>Eumalacostraca</taxon>
        <taxon>Eucarida</taxon>
        <taxon>Decapoda</taxon>
        <taxon>Pleocyemata</taxon>
        <taxon>Brachyura</taxon>
        <taxon>Eubrachyura</taxon>
        <taxon>Portunoidea</taxon>
        <taxon>Portunidae</taxon>
        <taxon>Portuninae</taxon>
        <taxon>Portunus</taxon>
    </lineage>
</organism>
<evidence type="ECO:0000313" key="1">
    <source>
        <dbReference type="EMBL" id="MPC69784.1"/>
    </source>
</evidence>
<keyword evidence="2" id="KW-1185">Reference proteome</keyword>
<dbReference type="AlphaFoldDB" id="A0A5B7HML8"/>
<reference evidence="1 2" key="1">
    <citation type="submission" date="2019-05" db="EMBL/GenBank/DDBJ databases">
        <title>Another draft genome of Portunus trituberculatus and its Hox gene families provides insights of decapod evolution.</title>
        <authorList>
            <person name="Jeong J.-H."/>
            <person name="Song I."/>
            <person name="Kim S."/>
            <person name="Choi T."/>
            <person name="Kim D."/>
            <person name="Ryu S."/>
            <person name="Kim W."/>
        </authorList>
    </citation>
    <scope>NUCLEOTIDE SEQUENCE [LARGE SCALE GENOMIC DNA]</scope>
    <source>
        <tissue evidence="1">Muscle</tissue>
    </source>
</reference>
<proteinExistence type="predicted"/>
<dbReference type="EMBL" id="VSRR010029998">
    <property type="protein sequence ID" value="MPC69784.1"/>
    <property type="molecule type" value="Genomic_DNA"/>
</dbReference>